<protein>
    <submittedName>
        <fullName evidence="2">Retrovirus-related Pol polyprotein from transposon RE1</fullName>
    </submittedName>
</protein>
<dbReference type="Pfam" id="PF07727">
    <property type="entry name" value="RVT_2"/>
    <property type="match status" value="1"/>
</dbReference>
<comment type="caution">
    <text evidence="2">The sequence shown here is derived from an EMBL/GenBank/DDBJ whole genome shotgun (WGS) entry which is preliminary data.</text>
</comment>
<evidence type="ECO:0000313" key="2">
    <source>
        <dbReference type="EMBL" id="GFY46269.1"/>
    </source>
</evidence>
<sequence>MQVHMSFGSKRNPGYKTPAHNRISMLCSCSSSEEKEEKETGQEDHPRWVYKLKANPDGSINKYKARLFARGFSQRQGIDYSETSSPVAKLRTIRTVLSIAAEKTMPLTQFDVSTAFLYRDLE</sequence>
<evidence type="ECO:0000259" key="1">
    <source>
        <dbReference type="Pfam" id="PF07727"/>
    </source>
</evidence>
<dbReference type="OrthoDB" id="6437187at2759"/>
<reference evidence="2" key="1">
    <citation type="submission" date="2020-08" db="EMBL/GenBank/DDBJ databases">
        <title>Multicomponent nature underlies the extraordinary mechanical properties of spider dragline silk.</title>
        <authorList>
            <person name="Kono N."/>
            <person name="Nakamura H."/>
            <person name="Mori M."/>
            <person name="Yoshida Y."/>
            <person name="Ohtoshi R."/>
            <person name="Malay A.D."/>
            <person name="Moran D.A.P."/>
            <person name="Tomita M."/>
            <person name="Numata K."/>
            <person name="Arakawa K."/>
        </authorList>
    </citation>
    <scope>NUCLEOTIDE SEQUENCE</scope>
</reference>
<feature type="domain" description="Reverse transcriptase Ty1/copia-type" evidence="1">
    <location>
        <begin position="47"/>
        <end position="121"/>
    </location>
</feature>
<dbReference type="Proteomes" id="UP000886998">
    <property type="component" value="Unassembled WGS sequence"/>
</dbReference>
<accession>A0A8X6X3I9</accession>
<proteinExistence type="predicted"/>
<name>A0A8X6X3I9_9ARAC</name>
<dbReference type="AlphaFoldDB" id="A0A8X6X3I9"/>
<organism evidence="2 3">
    <name type="scientific">Trichonephila inaurata madagascariensis</name>
    <dbReference type="NCBI Taxonomy" id="2747483"/>
    <lineage>
        <taxon>Eukaryota</taxon>
        <taxon>Metazoa</taxon>
        <taxon>Ecdysozoa</taxon>
        <taxon>Arthropoda</taxon>
        <taxon>Chelicerata</taxon>
        <taxon>Arachnida</taxon>
        <taxon>Araneae</taxon>
        <taxon>Araneomorphae</taxon>
        <taxon>Entelegynae</taxon>
        <taxon>Araneoidea</taxon>
        <taxon>Nephilidae</taxon>
        <taxon>Trichonephila</taxon>
        <taxon>Trichonephila inaurata</taxon>
    </lineage>
</organism>
<gene>
    <name evidence="2" type="primary">RE1</name>
    <name evidence="2" type="ORF">TNIN_203021</name>
</gene>
<dbReference type="InterPro" id="IPR013103">
    <property type="entry name" value="RVT_2"/>
</dbReference>
<keyword evidence="3" id="KW-1185">Reference proteome</keyword>
<dbReference type="EMBL" id="BMAV01005287">
    <property type="protein sequence ID" value="GFY46269.1"/>
    <property type="molecule type" value="Genomic_DNA"/>
</dbReference>
<evidence type="ECO:0000313" key="3">
    <source>
        <dbReference type="Proteomes" id="UP000886998"/>
    </source>
</evidence>